<dbReference type="AlphaFoldDB" id="X0XUL5"/>
<dbReference type="SUPFAM" id="SSF161098">
    <property type="entry name" value="MetI-like"/>
    <property type="match status" value="1"/>
</dbReference>
<dbReference type="GO" id="GO:0055085">
    <property type="term" value="P:transmembrane transport"/>
    <property type="evidence" value="ECO:0007669"/>
    <property type="project" value="InterPro"/>
</dbReference>
<keyword evidence="4 7" id="KW-0812">Transmembrane</keyword>
<evidence type="ECO:0000256" key="2">
    <source>
        <dbReference type="ARBA" id="ARBA00022448"/>
    </source>
</evidence>
<dbReference type="Pfam" id="PF00528">
    <property type="entry name" value="BPD_transp_1"/>
    <property type="match status" value="1"/>
</dbReference>
<keyword evidence="6 7" id="KW-0472">Membrane</keyword>
<feature type="transmembrane region" description="Helical" evidence="7">
    <location>
        <begin position="140"/>
        <end position="166"/>
    </location>
</feature>
<feature type="transmembrane region" description="Helical" evidence="7">
    <location>
        <begin position="99"/>
        <end position="120"/>
    </location>
</feature>
<dbReference type="PANTHER" id="PTHR30193:SF37">
    <property type="entry name" value="INNER MEMBRANE ABC TRANSPORTER PERMEASE PROTEIN YCJO"/>
    <property type="match status" value="1"/>
</dbReference>
<evidence type="ECO:0000256" key="3">
    <source>
        <dbReference type="ARBA" id="ARBA00022475"/>
    </source>
</evidence>
<feature type="transmembrane region" description="Helical" evidence="7">
    <location>
        <begin position="35"/>
        <end position="62"/>
    </location>
</feature>
<gene>
    <name evidence="9" type="ORF">S01H1_74698</name>
</gene>
<accession>X0XUL5</accession>
<dbReference type="InterPro" id="IPR051393">
    <property type="entry name" value="ABC_transporter_permease"/>
</dbReference>
<sequence length="179" mass="19142">MSPVAIGTLFGFLTSPSVGVPALLKTLGLASKNILLLPSGALAAVSVAQIWATLGVNTFVILSGLQAIPAEVYEAAKIDGAGALSRFRTVTLPLLRETIIMNTVFTMINTLKIFGMILVMTRGGPYHATEVLGLFMYKKAFIEFQLGYSSAVAVVMFGVIALLTFVQMRVSRAGTTRYY</sequence>
<keyword evidence="5 7" id="KW-1133">Transmembrane helix</keyword>
<proteinExistence type="predicted"/>
<dbReference type="PROSITE" id="PS50928">
    <property type="entry name" value="ABC_TM1"/>
    <property type="match status" value="1"/>
</dbReference>
<comment type="caution">
    <text evidence="9">The sequence shown here is derived from an EMBL/GenBank/DDBJ whole genome shotgun (WGS) entry which is preliminary data.</text>
</comment>
<evidence type="ECO:0000256" key="5">
    <source>
        <dbReference type="ARBA" id="ARBA00022989"/>
    </source>
</evidence>
<comment type="subcellular location">
    <subcellularLocation>
        <location evidence="1">Cell membrane</location>
        <topology evidence="1">Multi-pass membrane protein</topology>
    </subcellularLocation>
</comment>
<reference evidence="9" key="1">
    <citation type="journal article" date="2014" name="Front. Microbiol.">
        <title>High frequency of phylogenetically diverse reductive dehalogenase-homologous genes in deep subseafloor sedimentary metagenomes.</title>
        <authorList>
            <person name="Kawai M."/>
            <person name="Futagami T."/>
            <person name="Toyoda A."/>
            <person name="Takaki Y."/>
            <person name="Nishi S."/>
            <person name="Hori S."/>
            <person name="Arai W."/>
            <person name="Tsubouchi T."/>
            <person name="Morono Y."/>
            <person name="Uchiyama I."/>
            <person name="Ito T."/>
            <person name="Fujiyama A."/>
            <person name="Inagaki F."/>
            <person name="Takami H."/>
        </authorList>
    </citation>
    <scope>NUCLEOTIDE SEQUENCE</scope>
    <source>
        <strain evidence="9">Expedition CK06-06</strain>
    </source>
</reference>
<evidence type="ECO:0000256" key="6">
    <source>
        <dbReference type="ARBA" id="ARBA00023136"/>
    </source>
</evidence>
<dbReference type="InterPro" id="IPR000515">
    <property type="entry name" value="MetI-like"/>
</dbReference>
<feature type="domain" description="ABC transmembrane type-1" evidence="8">
    <location>
        <begin position="1"/>
        <end position="167"/>
    </location>
</feature>
<evidence type="ECO:0000259" key="8">
    <source>
        <dbReference type="PROSITE" id="PS50928"/>
    </source>
</evidence>
<dbReference type="InterPro" id="IPR035906">
    <property type="entry name" value="MetI-like_sf"/>
</dbReference>
<keyword evidence="2" id="KW-0813">Transport</keyword>
<name>X0XUL5_9ZZZZ</name>
<evidence type="ECO:0000256" key="4">
    <source>
        <dbReference type="ARBA" id="ARBA00022692"/>
    </source>
</evidence>
<dbReference type="PANTHER" id="PTHR30193">
    <property type="entry name" value="ABC TRANSPORTER PERMEASE PROTEIN"/>
    <property type="match status" value="1"/>
</dbReference>
<dbReference type="CDD" id="cd06261">
    <property type="entry name" value="TM_PBP2"/>
    <property type="match status" value="1"/>
</dbReference>
<evidence type="ECO:0000313" key="9">
    <source>
        <dbReference type="EMBL" id="GAG38947.1"/>
    </source>
</evidence>
<keyword evidence="3" id="KW-1003">Cell membrane</keyword>
<protein>
    <recommendedName>
        <fullName evidence="8">ABC transmembrane type-1 domain-containing protein</fullName>
    </recommendedName>
</protein>
<dbReference type="GO" id="GO:0005886">
    <property type="term" value="C:plasma membrane"/>
    <property type="evidence" value="ECO:0007669"/>
    <property type="project" value="UniProtKB-SubCell"/>
</dbReference>
<evidence type="ECO:0000256" key="7">
    <source>
        <dbReference type="SAM" id="Phobius"/>
    </source>
</evidence>
<dbReference type="EMBL" id="BARS01049990">
    <property type="protein sequence ID" value="GAG38947.1"/>
    <property type="molecule type" value="Genomic_DNA"/>
</dbReference>
<dbReference type="Gene3D" id="1.10.3720.10">
    <property type="entry name" value="MetI-like"/>
    <property type="match status" value="1"/>
</dbReference>
<organism evidence="9">
    <name type="scientific">marine sediment metagenome</name>
    <dbReference type="NCBI Taxonomy" id="412755"/>
    <lineage>
        <taxon>unclassified sequences</taxon>
        <taxon>metagenomes</taxon>
        <taxon>ecological metagenomes</taxon>
    </lineage>
</organism>
<evidence type="ECO:0000256" key="1">
    <source>
        <dbReference type="ARBA" id="ARBA00004651"/>
    </source>
</evidence>